<feature type="region of interest" description="Disordered" evidence="1">
    <location>
        <begin position="247"/>
        <end position="269"/>
    </location>
</feature>
<proteinExistence type="predicted"/>
<feature type="domain" description="SUI1" evidence="2">
    <location>
        <begin position="565"/>
        <end position="641"/>
    </location>
</feature>
<evidence type="ECO:0000256" key="1">
    <source>
        <dbReference type="SAM" id="MobiDB-lite"/>
    </source>
</evidence>
<dbReference type="Pfam" id="PF01253">
    <property type="entry name" value="SUI1"/>
    <property type="match status" value="1"/>
</dbReference>
<dbReference type="Proteomes" id="UP000800041">
    <property type="component" value="Unassembled WGS sequence"/>
</dbReference>
<organism evidence="3 4">
    <name type="scientific">Aulographum hederae CBS 113979</name>
    <dbReference type="NCBI Taxonomy" id="1176131"/>
    <lineage>
        <taxon>Eukaryota</taxon>
        <taxon>Fungi</taxon>
        <taxon>Dikarya</taxon>
        <taxon>Ascomycota</taxon>
        <taxon>Pezizomycotina</taxon>
        <taxon>Dothideomycetes</taxon>
        <taxon>Pleosporomycetidae</taxon>
        <taxon>Aulographales</taxon>
        <taxon>Aulographaceae</taxon>
    </lineage>
</organism>
<dbReference type="Gene3D" id="3.10.400.20">
    <property type="match status" value="1"/>
</dbReference>
<name>A0A6G1HBU6_9PEZI</name>
<dbReference type="InterPro" id="IPR048248">
    <property type="entry name" value="PUA_eIF2d-like"/>
</dbReference>
<dbReference type="PANTHER" id="PTHR12217">
    <property type="entry name" value="EUKARYOTIC TRANSLATION INITIATION FACTOR 2D"/>
    <property type="match status" value="1"/>
</dbReference>
<evidence type="ECO:0000259" key="2">
    <source>
        <dbReference type="PROSITE" id="PS50296"/>
    </source>
</evidence>
<protein>
    <recommendedName>
        <fullName evidence="2">SUI1 domain-containing protein</fullName>
    </recommendedName>
</protein>
<dbReference type="InterPro" id="IPR058886">
    <property type="entry name" value="SWIB_eIF2D"/>
</dbReference>
<accession>A0A6G1HBU6</accession>
<dbReference type="PROSITE" id="PS50890">
    <property type="entry name" value="PUA"/>
    <property type="match status" value="1"/>
</dbReference>
<dbReference type="EMBL" id="ML977141">
    <property type="protein sequence ID" value="KAF1990703.1"/>
    <property type="molecule type" value="Genomic_DNA"/>
</dbReference>
<dbReference type="Gene3D" id="3.30.780.10">
    <property type="entry name" value="SUI1-like domain"/>
    <property type="match status" value="1"/>
</dbReference>
<dbReference type="SUPFAM" id="SSF88697">
    <property type="entry name" value="PUA domain-like"/>
    <property type="match status" value="1"/>
</dbReference>
<dbReference type="InterPro" id="IPR039759">
    <property type="entry name" value="eIF2D_SUI1"/>
</dbReference>
<dbReference type="GO" id="GO:0003743">
    <property type="term" value="F:translation initiation factor activity"/>
    <property type="evidence" value="ECO:0007669"/>
    <property type="project" value="InterPro"/>
</dbReference>
<evidence type="ECO:0000313" key="3">
    <source>
        <dbReference type="EMBL" id="KAF1990703.1"/>
    </source>
</evidence>
<gene>
    <name evidence="3" type="ORF">K402DRAFT_460132</name>
</gene>
<dbReference type="PROSITE" id="PS50296">
    <property type="entry name" value="SUI1"/>
    <property type="match status" value="1"/>
</dbReference>
<dbReference type="CDD" id="cd11608">
    <property type="entry name" value="eIF2D_C"/>
    <property type="match status" value="1"/>
</dbReference>
<dbReference type="InterPro" id="IPR036877">
    <property type="entry name" value="SUI1_dom_sf"/>
</dbReference>
<feature type="compositionally biased region" description="Polar residues" evidence="1">
    <location>
        <begin position="412"/>
        <end position="435"/>
    </location>
</feature>
<feature type="region of interest" description="Disordered" evidence="1">
    <location>
        <begin position="410"/>
        <end position="435"/>
    </location>
</feature>
<dbReference type="InterPro" id="IPR039757">
    <property type="entry name" value="EIF2D"/>
</dbReference>
<dbReference type="InterPro" id="IPR015947">
    <property type="entry name" value="PUA-like_sf"/>
</dbReference>
<sequence length="658" mass="70869">MFKKKPNIKPLSPIRSSDRRKLADAIINDLSLQEPASESATDKEKAAATAVHTSLRNSLLPENVQSARFTTTSGPELKKVDGIVYVGSHAGEDQRVLWVQIGQGKGKLYPTVYTLWHNAGILPLLHTHPPVVEKLQGGADLMTPGLANGPPFPSAAKKGAVVAVANTENPSVPVVVGVCEVDVAGLERVQGAKGVAVEIVHWLGDELWSWSAAGKPGVKAPEQLPGWLDGEVDGEEGDLAAKTAGVSLDDADGEGGMPSPEGNETEVPANESRNHFVNGEDVAEEVSVDKDMTTKEIDETFRSAFLYGVHHHVRLHPEIPHGLDYPLSQSFVMAELIQPFLPAFTPSQTAQLQIKKSSFKNIKKFIKSLDKGGLLKSKDRDGNSVVIQEINFAHPELESFKPYRLPKKETAADSSQGWGNLATTTTSAPSGSNDDPSLGQTLKILSLFRPKPSLIRIFTTPSTETDVPGLYTSHELKTALTAYIEAENLISPTNRRLVTLDPVLSSLFDASKDRLDNEVLAKGSLPRDALATKFQSATAPFYFILRNNDPSQSISKPKAGAAPKVLITLETRSGNKTVTKISGLEPFYIMPTPLAEELKKVCAGSASVEKMAGSSAKEAKMEVMVQGPQNNAVVKALGRRGVDGKWIEVLSKTKGKKR</sequence>
<reference evidence="3" key="1">
    <citation type="journal article" date="2020" name="Stud. Mycol.">
        <title>101 Dothideomycetes genomes: a test case for predicting lifestyles and emergence of pathogens.</title>
        <authorList>
            <person name="Haridas S."/>
            <person name="Albert R."/>
            <person name="Binder M."/>
            <person name="Bloem J."/>
            <person name="Labutti K."/>
            <person name="Salamov A."/>
            <person name="Andreopoulos B."/>
            <person name="Baker S."/>
            <person name="Barry K."/>
            <person name="Bills G."/>
            <person name="Bluhm B."/>
            <person name="Cannon C."/>
            <person name="Castanera R."/>
            <person name="Culley D."/>
            <person name="Daum C."/>
            <person name="Ezra D."/>
            <person name="Gonzalez J."/>
            <person name="Henrissat B."/>
            <person name="Kuo A."/>
            <person name="Liang C."/>
            <person name="Lipzen A."/>
            <person name="Lutzoni F."/>
            <person name="Magnuson J."/>
            <person name="Mondo S."/>
            <person name="Nolan M."/>
            <person name="Ohm R."/>
            <person name="Pangilinan J."/>
            <person name="Park H.-J."/>
            <person name="Ramirez L."/>
            <person name="Alfaro M."/>
            <person name="Sun H."/>
            <person name="Tritt A."/>
            <person name="Yoshinaga Y."/>
            <person name="Zwiers L.-H."/>
            <person name="Turgeon B."/>
            <person name="Goodwin S."/>
            <person name="Spatafora J."/>
            <person name="Crous P."/>
            <person name="Grigoriev I."/>
        </authorList>
    </citation>
    <scope>NUCLEOTIDE SEQUENCE</scope>
    <source>
        <strain evidence="3">CBS 113979</strain>
    </source>
</reference>
<dbReference type="CDD" id="cd21156">
    <property type="entry name" value="PUA_eIF2d-like"/>
    <property type="match status" value="1"/>
</dbReference>
<dbReference type="SUPFAM" id="SSF47592">
    <property type="entry name" value="SWIB/MDM2 domain"/>
    <property type="match status" value="1"/>
</dbReference>
<dbReference type="InterPro" id="IPR001950">
    <property type="entry name" value="SUI1"/>
</dbReference>
<dbReference type="Pfam" id="PF26292">
    <property type="entry name" value="PUA_elF2D"/>
    <property type="match status" value="1"/>
</dbReference>
<dbReference type="InterPro" id="IPR057429">
    <property type="entry name" value="WH_eIF2D"/>
</dbReference>
<dbReference type="GO" id="GO:0001731">
    <property type="term" value="P:formation of translation preinitiation complex"/>
    <property type="evidence" value="ECO:0007669"/>
    <property type="project" value="InterPro"/>
</dbReference>
<evidence type="ECO:0000313" key="4">
    <source>
        <dbReference type="Proteomes" id="UP000800041"/>
    </source>
</evidence>
<dbReference type="PANTHER" id="PTHR12217:SF4">
    <property type="entry name" value="EUKARYOTIC TRANSLATION INITIATION FACTOR 2D"/>
    <property type="match status" value="1"/>
</dbReference>
<dbReference type="FunFam" id="3.30.780.10:FF:000008">
    <property type="entry name" value="eukaryotic translation initiation factor 2D"/>
    <property type="match status" value="1"/>
</dbReference>
<dbReference type="Pfam" id="PF26291">
    <property type="entry name" value="SWIB_eIF2D"/>
    <property type="match status" value="1"/>
</dbReference>
<dbReference type="AlphaFoldDB" id="A0A6G1HBU6"/>
<dbReference type="SUPFAM" id="SSF55159">
    <property type="entry name" value="eIF1-like"/>
    <property type="match status" value="1"/>
</dbReference>
<dbReference type="OrthoDB" id="199771at2759"/>
<dbReference type="InterPro" id="IPR036885">
    <property type="entry name" value="SWIB_MDM2_dom_sf"/>
</dbReference>
<dbReference type="Pfam" id="PF25304">
    <property type="entry name" value="WHD_eIF2D"/>
    <property type="match status" value="1"/>
</dbReference>
<keyword evidence="4" id="KW-1185">Reference proteome</keyword>